<proteinExistence type="predicted"/>
<dbReference type="CDD" id="cd02440">
    <property type="entry name" value="AdoMet_MTases"/>
    <property type="match status" value="1"/>
</dbReference>
<dbReference type="Gene3D" id="3.40.50.150">
    <property type="entry name" value="Vaccinia Virus protein VP39"/>
    <property type="match status" value="2"/>
</dbReference>
<dbReference type="GO" id="GO:0032259">
    <property type="term" value="P:methylation"/>
    <property type="evidence" value="ECO:0007669"/>
    <property type="project" value="InterPro"/>
</dbReference>
<accession>A0A7S8C3L0</accession>
<organism evidence="1 2">
    <name type="scientific">Kaustia mangrovi</name>
    <dbReference type="NCBI Taxonomy" id="2593653"/>
    <lineage>
        <taxon>Bacteria</taxon>
        <taxon>Pseudomonadati</taxon>
        <taxon>Pseudomonadota</taxon>
        <taxon>Alphaproteobacteria</taxon>
        <taxon>Hyphomicrobiales</taxon>
        <taxon>Parvibaculaceae</taxon>
        <taxon>Kaustia</taxon>
    </lineage>
</organism>
<gene>
    <name evidence="1" type="ORF">HW532_08440</name>
</gene>
<protein>
    <recommendedName>
        <fullName evidence="3">DNA methylase</fullName>
    </recommendedName>
</protein>
<dbReference type="GO" id="GO:0003676">
    <property type="term" value="F:nucleic acid binding"/>
    <property type="evidence" value="ECO:0007669"/>
    <property type="project" value="InterPro"/>
</dbReference>
<name>A0A7S8C3L0_9HYPH</name>
<keyword evidence="2" id="KW-1185">Reference proteome</keyword>
<evidence type="ECO:0000313" key="1">
    <source>
        <dbReference type="EMBL" id="QPC42722.1"/>
    </source>
</evidence>
<dbReference type="EMBL" id="CP058214">
    <property type="protein sequence ID" value="QPC42722.1"/>
    <property type="molecule type" value="Genomic_DNA"/>
</dbReference>
<dbReference type="InterPro" id="IPR002052">
    <property type="entry name" value="DNA_methylase_N6_adenine_CS"/>
</dbReference>
<dbReference type="RefSeq" id="WP_213163958.1">
    <property type="nucleotide sequence ID" value="NZ_CP058214.1"/>
</dbReference>
<dbReference type="GO" id="GO:0008168">
    <property type="term" value="F:methyltransferase activity"/>
    <property type="evidence" value="ECO:0007669"/>
    <property type="project" value="InterPro"/>
</dbReference>
<dbReference type="PROSITE" id="PS00092">
    <property type="entry name" value="N6_MTASE"/>
    <property type="match status" value="1"/>
</dbReference>
<dbReference type="Proteomes" id="UP000593594">
    <property type="component" value="Chromosome"/>
</dbReference>
<dbReference type="AlphaFoldDB" id="A0A7S8C3L0"/>
<dbReference type="REBASE" id="456890">
    <property type="entry name" value="M.AbaDC25ORF8440P"/>
</dbReference>
<evidence type="ECO:0000313" key="2">
    <source>
        <dbReference type="Proteomes" id="UP000593594"/>
    </source>
</evidence>
<dbReference type="SUPFAM" id="SSF53335">
    <property type="entry name" value="S-adenosyl-L-methionine-dependent methyltransferases"/>
    <property type="match status" value="1"/>
</dbReference>
<reference evidence="1 2" key="1">
    <citation type="submission" date="2020-06" db="EMBL/GenBank/DDBJ databases">
        <title>Genome sequence of 2 isolates from Red Sea Mangroves.</title>
        <authorList>
            <person name="Sefrji F."/>
            <person name="Michoud G."/>
            <person name="Merlino G."/>
            <person name="Daffonchio D."/>
        </authorList>
    </citation>
    <scope>NUCLEOTIDE SEQUENCE [LARGE SCALE GENOMIC DNA]</scope>
    <source>
        <strain evidence="1 2">R1DC25</strain>
    </source>
</reference>
<dbReference type="InterPro" id="IPR029063">
    <property type="entry name" value="SAM-dependent_MTases_sf"/>
</dbReference>
<sequence>MTGVSTKISLLDACALPIEQLARIAMKEGVRPRAEYQAHKWFARRLAVTARGLLAGFGTRDGENFWKTFYSGTGFEDLRVLDPFCGGGVMLLEAQRLGAHAIGFDVEPVAAAISAFQAELGALPDLSKALEELRLSVLGEIGEYYRTRSQDGVDETLLHAFWVQIVTCGECGAGFDAHPRFRLARTEAAKRQWVACSSCSRLIEADSDAVQVTCPCGAATDPSGAHQRYGAAVCPNCGHSEPLIDIARREGKPEFRLFAVESLPSGDERVTPMAERSLRSATAYDVNLFKKAESALASRLASKTGLLPRSPIPKTDRADDRLLSYGYVDYTELFNARQKLHLVALSEAIDALPSDLRGAFSVAFSDHLKTNNMMCAYAGDWRRLTPLFSIRAYRHISRPVELNPWLNRNGRGTFPNAIRSVQRAGTAFKEHRVASSVLYDEPMAYHTGRSEIACRDSKSMPAVADGSIDLVLTDPPYLDYIAYSELGHFFAPWMHRFGLIDGNSIDRFPSGQLAAPANTKDHAERFIRHLGQIFEELRRKMKPEGRFVFTYQNLDGRGWKAIGRALARAGFQPVSVFPLYGENGSRLHKRGNSISWDCVVVCKKADPVRNFRTTKDDRRQGASFALSWQKRLEAAELPFGKGDLVNLTLAGEILFALSRRQGGKLQGCFVHEEDRFGSVCACGASLTNEG</sequence>
<evidence type="ECO:0008006" key="3">
    <source>
        <dbReference type="Google" id="ProtNLM"/>
    </source>
</evidence>
<dbReference type="KEGG" id="kmn:HW532_08440"/>